<reference evidence="1" key="1">
    <citation type="journal article" date="2014" name="Front. Microbiol.">
        <title>High frequency of phylogenetically diverse reductive dehalogenase-homologous genes in deep subseafloor sedimentary metagenomes.</title>
        <authorList>
            <person name="Kawai M."/>
            <person name="Futagami T."/>
            <person name="Toyoda A."/>
            <person name="Takaki Y."/>
            <person name="Nishi S."/>
            <person name="Hori S."/>
            <person name="Arai W."/>
            <person name="Tsubouchi T."/>
            <person name="Morono Y."/>
            <person name="Uchiyama I."/>
            <person name="Ito T."/>
            <person name="Fujiyama A."/>
            <person name="Inagaki F."/>
            <person name="Takami H."/>
        </authorList>
    </citation>
    <scope>NUCLEOTIDE SEQUENCE</scope>
    <source>
        <strain evidence="1">Expedition CK06-06</strain>
    </source>
</reference>
<gene>
    <name evidence="1" type="ORF">S01H1_78866</name>
</gene>
<proteinExistence type="predicted"/>
<dbReference type="AlphaFoldDB" id="X0ZKG7"/>
<feature type="non-terminal residue" evidence="1">
    <location>
        <position position="1"/>
    </location>
</feature>
<organism evidence="1">
    <name type="scientific">marine sediment metagenome</name>
    <dbReference type="NCBI Taxonomy" id="412755"/>
    <lineage>
        <taxon>unclassified sequences</taxon>
        <taxon>metagenomes</taxon>
        <taxon>ecological metagenomes</taxon>
    </lineage>
</organism>
<comment type="caution">
    <text evidence="1">The sequence shown here is derived from an EMBL/GenBank/DDBJ whole genome shotgun (WGS) entry which is preliminary data.</text>
</comment>
<protein>
    <submittedName>
        <fullName evidence="1">Uncharacterized protein</fullName>
    </submittedName>
</protein>
<accession>X0ZKG7</accession>
<name>X0ZKG7_9ZZZZ</name>
<sequence>ELRNDGNLDATAATGTLRTSSIDITIIDSVANYGTIAANGGTAQGTFQFSASGSMPPGTTVPMIVYLEANGGAYTTNCNFSIIVGEVTGADWETHDVGNCKLTVTRYGALGYMGTDQLQGDGFCYPASSVTHLYYGGFAAGNDSSYCVDRYMEQGGNDDTDWETTTSPDGMVMMYEPGPNNRDEYATARYDDSGHPSAKGLLCLQYSWAWDDATAEDFVITKFSLINEG</sequence>
<feature type="non-terminal residue" evidence="1">
    <location>
        <position position="229"/>
    </location>
</feature>
<evidence type="ECO:0000313" key="1">
    <source>
        <dbReference type="EMBL" id="GAG48791.1"/>
    </source>
</evidence>
<dbReference type="EMBL" id="BARS01053111">
    <property type="protein sequence ID" value="GAG48791.1"/>
    <property type="molecule type" value="Genomic_DNA"/>
</dbReference>